<proteinExistence type="predicted"/>
<name>A0A518BRQ6_9BACT</name>
<organism evidence="2 3">
    <name type="scientific">Engelhardtia mirabilis</name>
    <dbReference type="NCBI Taxonomy" id="2528011"/>
    <lineage>
        <taxon>Bacteria</taxon>
        <taxon>Pseudomonadati</taxon>
        <taxon>Planctomycetota</taxon>
        <taxon>Planctomycetia</taxon>
        <taxon>Planctomycetia incertae sedis</taxon>
        <taxon>Engelhardtia</taxon>
    </lineage>
</organism>
<keyword evidence="3" id="KW-1185">Reference proteome</keyword>
<protein>
    <recommendedName>
        <fullName evidence="1">DUF6602 domain-containing protein</fullName>
    </recommendedName>
</protein>
<dbReference type="Pfam" id="PF20247">
    <property type="entry name" value="DUF6602"/>
    <property type="match status" value="1"/>
</dbReference>
<evidence type="ECO:0000313" key="3">
    <source>
        <dbReference type="Proteomes" id="UP000316921"/>
    </source>
</evidence>
<dbReference type="KEGG" id="pbap:Pla133_47570"/>
<sequence length="266" mass="29568">MPRKRKEKEPIDYGPKQALKDLTDEIRAVECKIRNLIGDAHWGTDGAHKEAVLRALLRERLPKSLDVATGFVLHRDQRSRQVDILVIEGSKPVFMRDGDFVICGADAVVGMIEVKSDTTRWAPGDWSDAISHLQDSATPCRQRANEHRTRPPFVGLFALHGNENAANNAMKAAASLGDPTTSSVNHLCVGSEYFCRIEESSDGPTTQGGDTTYVWQGYELTSLAFGYFIGNLMAWIDIAHGDEHVYRYFPVDKQDGPKLDAVRVLD</sequence>
<gene>
    <name evidence="2" type="ORF">Pla133_47570</name>
</gene>
<dbReference type="EMBL" id="CP036287">
    <property type="protein sequence ID" value="QDU69636.1"/>
    <property type="molecule type" value="Genomic_DNA"/>
</dbReference>
<dbReference type="InterPro" id="IPR046537">
    <property type="entry name" value="DUF6602"/>
</dbReference>
<evidence type="ECO:0000313" key="2">
    <source>
        <dbReference type="EMBL" id="QDU69636.1"/>
    </source>
</evidence>
<dbReference type="RefSeq" id="WP_145069717.1">
    <property type="nucleotide sequence ID" value="NZ_CP036287.1"/>
</dbReference>
<reference evidence="2 3" key="1">
    <citation type="submission" date="2019-02" db="EMBL/GenBank/DDBJ databases">
        <title>Deep-cultivation of Planctomycetes and their phenomic and genomic characterization uncovers novel biology.</title>
        <authorList>
            <person name="Wiegand S."/>
            <person name="Jogler M."/>
            <person name="Boedeker C."/>
            <person name="Pinto D."/>
            <person name="Vollmers J."/>
            <person name="Rivas-Marin E."/>
            <person name="Kohn T."/>
            <person name="Peeters S.H."/>
            <person name="Heuer A."/>
            <person name="Rast P."/>
            <person name="Oberbeckmann S."/>
            <person name="Bunk B."/>
            <person name="Jeske O."/>
            <person name="Meyerdierks A."/>
            <person name="Storesund J.E."/>
            <person name="Kallscheuer N."/>
            <person name="Luecker S."/>
            <person name="Lage O.M."/>
            <person name="Pohl T."/>
            <person name="Merkel B.J."/>
            <person name="Hornburger P."/>
            <person name="Mueller R.-W."/>
            <person name="Bruemmer F."/>
            <person name="Labrenz M."/>
            <person name="Spormann A.M."/>
            <person name="Op den Camp H."/>
            <person name="Overmann J."/>
            <person name="Amann R."/>
            <person name="Jetten M.S.M."/>
            <person name="Mascher T."/>
            <person name="Medema M.H."/>
            <person name="Devos D.P."/>
            <person name="Kaster A.-K."/>
            <person name="Ovreas L."/>
            <person name="Rohde M."/>
            <person name="Galperin M.Y."/>
            <person name="Jogler C."/>
        </authorList>
    </citation>
    <scope>NUCLEOTIDE SEQUENCE [LARGE SCALE GENOMIC DNA]</scope>
    <source>
        <strain evidence="2 3">Pla133</strain>
    </source>
</reference>
<evidence type="ECO:0000259" key="1">
    <source>
        <dbReference type="Pfam" id="PF20247"/>
    </source>
</evidence>
<dbReference type="AlphaFoldDB" id="A0A518BRQ6"/>
<accession>A0A518BRQ6</accession>
<dbReference type="Proteomes" id="UP000316921">
    <property type="component" value="Chromosome"/>
</dbReference>
<dbReference type="CDD" id="cd21173">
    <property type="entry name" value="NucC-like"/>
    <property type="match status" value="1"/>
</dbReference>
<feature type="domain" description="DUF6602" evidence="1">
    <location>
        <begin position="40"/>
        <end position="119"/>
    </location>
</feature>